<evidence type="ECO:0000313" key="18">
    <source>
        <dbReference type="Proteomes" id="UP000306102"/>
    </source>
</evidence>
<keyword evidence="14" id="KW-0175">Coiled coil</keyword>
<keyword evidence="3" id="KW-0963">Cytoplasm</keyword>
<dbReference type="GO" id="GO:0005737">
    <property type="term" value="C:cytoplasm"/>
    <property type="evidence" value="ECO:0007669"/>
    <property type="project" value="UniProtKB-SubCell"/>
</dbReference>
<evidence type="ECO:0000256" key="8">
    <source>
        <dbReference type="ARBA" id="ARBA00022777"/>
    </source>
</evidence>
<evidence type="ECO:0000256" key="5">
    <source>
        <dbReference type="ARBA" id="ARBA00022553"/>
    </source>
</evidence>
<feature type="compositionally biased region" description="Basic and acidic residues" evidence="15">
    <location>
        <begin position="482"/>
        <end position="491"/>
    </location>
</feature>
<name>A0A4S4DKM5_CAMSN</name>
<comment type="caution">
    <text evidence="17">The sequence shown here is derived from an EMBL/GenBank/DDBJ whole genome shotgun (WGS) entry which is preliminary data.</text>
</comment>
<dbReference type="FunFam" id="1.10.510.10:FF:000335">
    <property type="entry name" value="receptor-like cytosolic serine/threonine-protein kinase RBK2"/>
    <property type="match status" value="1"/>
</dbReference>
<feature type="domain" description="Protein kinase" evidence="16">
    <location>
        <begin position="521"/>
        <end position="771"/>
    </location>
</feature>
<comment type="catalytic activity">
    <reaction evidence="11">
        <text>L-seryl-[protein] + ATP = O-phospho-L-seryl-[protein] + ADP + H(+)</text>
        <dbReference type="Rhea" id="RHEA:17989"/>
        <dbReference type="Rhea" id="RHEA-COMP:9863"/>
        <dbReference type="Rhea" id="RHEA-COMP:11604"/>
        <dbReference type="ChEBI" id="CHEBI:15378"/>
        <dbReference type="ChEBI" id="CHEBI:29999"/>
        <dbReference type="ChEBI" id="CHEBI:30616"/>
        <dbReference type="ChEBI" id="CHEBI:83421"/>
        <dbReference type="ChEBI" id="CHEBI:456216"/>
        <dbReference type="EC" id="2.7.11.1"/>
    </reaction>
</comment>
<dbReference type="InterPro" id="IPR011009">
    <property type="entry name" value="Kinase-like_dom_sf"/>
</dbReference>
<dbReference type="InterPro" id="IPR058935">
    <property type="entry name" value="At4g15545-like_C"/>
</dbReference>
<comment type="subunit">
    <text evidence="12">Interacts with ARAC5 and ARAC10.</text>
</comment>
<evidence type="ECO:0000256" key="12">
    <source>
        <dbReference type="ARBA" id="ARBA00063228"/>
    </source>
</evidence>
<dbReference type="AlphaFoldDB" id="A0A4S4DKM5"/>
<keyword evidence="6" id="KW-0808">Transferase</keyword>
<dbReference type="STRING" id="542762.A0A4S4DKM5"/>
<evidence type="ECO:0000256" key="13">
    <source>
        <dbReference type="PROSITE-ProRule" id="PRU10141"/>
    </source>
</evidence>
<dbReference type="Pfam" id="PF25972">
    <property type="entry name" value="At4g15545_C"/>
    <property type="match status" value="1"/>
</dbReference>
<evidence type="ECO:0000256" key="11">
    <source>
        <dbReference type="ARBA" id="ARBA00048679"/>
    </source>
</evidence>
<evidence type="ECO:0000256" key="2">
    <source>
        <dbReference type="ARBA" id="ARBA00012513"/>
    </source>
</evidence>
<dbReference type="PROSITE" id="PS50011">
    <property type="entry name" value="PROTEIN_KINASE_DOM"/>
    <property type="match status" value="1"/>
</dbReference>
<proteinExistence type="predicted"/>
<dbReference type="Pfam" id="PF07714">
    <property type="entry name" value="PK_Tyr_Ser-Thr"/>
    <property type="match status" value="1"/>
</dbReference>
<dbReference type="InterPro" id="IPR000719">
    <property type="entry name" value="Prot_kinase_dom"/>
</dbReference>
<dbReference type="GO" id="GO:0005524">
    <property type="term" value="F:ATP binding"/>
    <property type="evidence" value="ECO:0007669"/>
    <property type="project" value="UniProtKB-UniRule"/>
</dbReference>
<feature type="region of interest" description="Disordered" evidence="15">
    <location>
        <begin position="411"/>
        <end position="491"/>
    </location>
</feature>
<organism evidence="17 18">
    <name type="scientific">Camellia sinensis var. sinensis</name>
    <name type="common">China tea</name>
    <dbReference type="NCBI Taxonomy" id="542762"/>
    <lineage>
        <taxon>Eukaryota</taxon>
        <taxon>Viridiplantae</taxon>
        <taxon>Streptophyta</taxon>
        <taxon>Embryophyta</taxon>
        <taxon>Tracheophyta</taxon>
        <taxon>Spermatophyta</taxon>
        <taxon>Magnoliopsida</taxon>
        <taxon>eudicotyledons</taxon>
        <taxon>Gunneridae</taxon>
        <taxon>Pentapetalae</taxon>
        <taxon>asterids</taxon>
        <taxon>Ericales</taxon>
        <taxon>Theaceae</taxon>
        <taxon>Camellia</taxon>
    </lineage>
</organism>
<feature type="compositionally biased region" description="Low complexity" evidence="15">
    <location>
        <begin position="164"/>
        <end position="177"/>
    </location>
</feature>
<dbReference type="GO" id="GO:0004674">
    <property type="term" value="F:protein serine/threonine kinase activity"/>
    <property type="evidence" value="ECO:0007669"/>
    <property type="project" value="UniProtKB-KW"/>
</dbReference>
<dbReference type="PROSITE" id="PS00108">
    <property type="entry name" value="PROTEIN_KINASE_ST"/>
    <property type="match status" value="1"/>
</dbReference>
<keyword evidence="7 13" id="KW-0547">Nucleotide-binding</keyword>
<protein>
    <recommendedName>
        <fullName evidence="2">non-specific serine/threonine protein kinase</fullName>
        <ecNumber evidence="2">2.7.11.1</ecNumber>
    </recommendedName>
</protein>
<feature type="compositionally biased region" description="Basic and acidic residues" evidence="15">
    <location>
        <begin position="411"/>
        <end position="423"/>
    </location>
</feature>
<dbReference type="PANTHER" id="PTHR47987">
    <property type="entry name" value="OS08G0249100 PROTEIN"/>
    <property type="match status" value="1"/>
</dbReference>
<keyword evidence="9 13" id="KW-0067">ATP-binding</keyword>
<feature type="compositionally biased region" description="Polar residues" evidence="15">
    <location>
        <begin position="254"/>
        <end position="275"/>
    </location>
</feature>
<keyword evidence="5" id="KW-0597">Phosphoprotein</keyword>
<dbReference type="InterPro" id="IPR017441">
    <property type="entry name" value="Protein_kinase_ATP_BS"/>
</dbReference>
<dbReference type="GO" id="GO:0051020">
    <property type="term" value="F:GTPase binding"/>
    <property type="evidence" value="ECO:0007669"/>
    <property type="project" value="UniProtKB-ARBA"/>
</dbReference>
<evidence type="ECO:0000256" key="7">
    <source>
        <dbReference type="ARBA" id="ARBA00022741"/>
    </source>
</evidence>
<keyword evidence="18" id="KW-1185">Reference proteome</keyword>
<evidence type="ECO:0000256" key="15">
    <source>
        <dbReference type="SAM" id="MobiDB-lite"/>
    </source>
</evidence>
<feature type="compositionally biased region" description="Polar residues" evidence="15">
    <location>
        <begin position="222"/>
        <end position="232"/>
    </location>
</feature>
<feature type="compositionally biased region" description="Basic and acidic residues" evidence="15">
    <location>
        <begin position="184"/>
        <end position="193"/>
    </location>
</feature>
<comment type="subcellular location">
    <subcellularLocation>
        <location evidence="1">Cytoplasm</location>
    </subcellularLocation>
</comment>
<dbReference type="Gene3D" id="3.30.200.20">
    <property type="entry name" value="Phosphorylase Kinase, domain 1"/>
    <property type="match status" value="1"/>
</dbReference>
<dbReference type="InterPro" id="IPR046958">
    <property type="entry name" value="RBK1/2/STUNTED"/>
</dbReference>
<feature type="region of interest" description="Disordered" evidence="15">
    <location>
        <begin position="156"/>
        <end position="277"/>
    </location>
</feature>
<feature type="compositionally biased region" description="Polar residues" evidence="15">
    <location>
        <begin position="427"/>
        <end position="444"/>
    </location>
</feature>
<dbReference type="InterPro" id="IPR008271">
    <property type="entry name" value="Ser/Thr_kinase_AS"/>
</dbReference>
<comment type="catalytic activity">
    <reaction evidence="10">
        <text>L-threonyl-[protein] + ATP = O-phospho-L-threonyl-[protein] + ADP + H(+)</text>
        <dbReference type="Rhea" id="RHEA:46608"/>
        <dbReference type="Rhea" id="RHEA-COMP:11060"/>
        <dbReference type="Rhea" id="RHEA-COMP:11605"/>
        <dbReference type="ChEBI" id="CHEBI:15378"/>
        <dbReference type="ChEBI" id="CHEBI:30013"/>
        <dbReference type="ChEBI" id="CHEBI:30616"/>
        <dbReference type="ChEBI" id="CHEBI:61977"/>
        <dbReference type="ChEBI" id="CHEBI:456216"/>
        <dbReference type="EC" id="2.7.11.1"/>
    </reaction>
</comment>
<evidence type="ECO:0000259" key="16">
    <source>
        <dbReference type="PROSITE" id="PS50011"/>
    </source>
</evidence>
<feature type="binding site" evidence="13">
    <location>
        <position position="549"/>
    </location>
    <ligand>
        <name>ATP</name>
        <dbReference type="ChEBI" id="CHEBI:30616"/>
    </ligand>
</feature>
<accession>A0A4S4DKM5</accession>
<dbReference type="PANTHER" id="PTHR47987:SF13">
    <property type="entry name" value="RECEPTOR-LIKE CYTOSOLIC SERINE_THREONINE-PROTEIN KINASE RBK2"/>
    <property type="match status" value="1"/>
</dbReference>
<dbReference type="InterPro" id="IPR001245">
    <property type="entry name" value="Ser-Thr/Tyr_kinase_cat_dom"/>
</dbReference>
<evidence type="ECO:0000256" key="1">
    <source>
        <dbReference type="ARBA" id="ARBA00004496"/>
    </source>
</evidence>
<dbReference type="PROSITE" id="PS00107">
    <property type="entry name" value="PROTEIN_KINASE_ATP"/>
    <property type="match status" value="1"/>
</dbReference>
<dbReference type="EC" id="2.7.11.1" evidence="2"/>
<dbReference type="Gene3D" id="1.10.510.10">
    <property type="entry name" value="Transferase(Phosphotransferase) domain 1"/>
    <property type="match status" value="1"/>
</dbReference>
<gene>
    <name evidence="17" type="ORF">TEA_004832</name>
</gene>
<evidence type="ECO:0000256" key="14">
    <source>
        <dbReference type="SAM" id="Coils"/>
    </source>
</evidence>
<dbReference type="Proteomes" id="UP000306102">
    <property type="component" value="Unassembled WGS sequence"/>
</dbReference>
<sequence>MLAKESAGPNFDLPEEVLEVLPSDPFEQLDVARKITSIALSTRVSSLESERSVLRAQLTDKDNLIADLQSQIDSLDSSLSDAADKLARADHEKESLLRENAALSNTVRKLNRDVSKLESFKKTLMQSLQEDENQPTGASQIATHISSYASLSTQSLAGEDDATLPPSSASSLRSQLSEMGNSYSEDHEPDGSRPRVSQGLLLASQASTPRFTPPGSPPILSASVSPTRTSKASSPRRRSISFSTTRSMLDDRSSSVPSSQHGSMSSMDAGSQSGRTRVDGKEFFRQVRSRLAYEQFSAFLANVKELNSHKRTKEETLRIADEIFGPDNKDLYAVFEGLITQAALPLSIRIFMENVPDPQHPTSPCDNAGDIAAENSEGEFFTIGQKMLFSAPSFLSGDDLRSLGMEVKKVEKSSLKSEVSKDDPESETISPTSDSDAQPNQKSGPQWHGFFHRLRKGPTKGLNSIHPSLPSMKGLSKVKSRNSRESMPAHDDPTLDTGLYCFKSYWQNFSLSELETATNNFSHENLIGEGGYSEVYKGHLADGQLVAIKRLTRGSPEEMTADFLSELGILVHANHPNIANVIGYGVEGGMHLVLHLSPHGSLASLLTGAKEKLEWGNRFKIALGIAEGLSYLHEGCQRRIIHRDIKAANILLREDFEPQVSDFGLAKWLPEQWTHLTVSQFEGTFGYLPPEFFMHGMVDEKTDVYAYGVVLLEIITGRLALDKSQKSLVMWARPLLMKNSFSELVDPSLAGVYNSERLNCMALIAAFSTMLQVVKMLKGEIKGSSEREKKFQRRPVLKRTFSVGVYDAEDHSTSKYLNGNQPMQMALQL</sequence>
<dbReference type="SUPFAM" id="SSF56112">
    <property type="entry name" value="Protein kinase-like (PK-like)"/>
    <property type="match status" value="1"/>
</dbReference>
<feature type="coiled-coil region" evidence="14">
    <location>
        <begin position="65"/>
        <end position="113"/>
    </location>
</feature>
<dbReference type="FunFam" id="3.30.200.20:FF:000389">
    <property type="entry name" value="Receptor-like cytosolic serine/threonine-protein kinase RBK1"/>
    <property type="match status" value="1"/>
</dbReference>
<dbReference type="SMART" id="SM00220">
    <property type="entry name" value="S_TKc"/>
    <property type="match status" value="1"/>
</dbReference>
<evidence type="ECO:0000313" key="17">
    <source>
        <dbReference type="EMBL" id="THG03462.1"/>
    </source>
</evidence>
<reference evidence="17 18" key="1">
    <citation type="journal article" date="2018" name="Proc. Natl. Acad. Sci. U.S.A.">
        <title>Draft genome sequence of Camellia sinensis var. sinensis provides insights into the evolution of the tea genome and tea quality.</title>
        <authorList>
            <person name="Wei C."/>
            <person name="Yang H."/>
            <person name="Wang S."/>
            <person name="Zhao J."/>
            <person name="Liu C."/>
            <person name="Gao L."/>
            <person name="Xia E."/>
            <person name="Lu Y."/>
            <person name="Tai Y."/>
            <person name="She G."/>
            <person name="Sun J."/>
            <person name="Cao H."/>
            <person name="Tong W."/>
            <person name="Gao Q."/>
            <person name="Li Y."/>
            <person name="Deng W."/>
            <person name="Jiang X."/>
            <person name="Wang W."/>
            <person name="Chen Q."/>
            <person name="Zhang S."/>
            <person name="Li H."/>
            <person name="Wu J."/>
            <person name="Wang P."/>
            <person name="Li P."/>
            <person name="Shi C."/>
            <person name="Zheng F."/>
            <person name="Jian J."/>
            <person name="Huang B."/>
            <person name="Shan D."/>
            <person name="Shi M."/>
            <person name="Fang C."/>
            <person name="Yue Y."/>
            <person name="Li F."/>
            <person name="Li D."/>
            <person name="Wei S."/>
            <person name="Han B."/>
            <person name="Jiang C."/>
            <person name="Yin Y."/>
            <person name="Xia T."/>
            <person name="Zhang Z."/>
            <person name="Bennetzen J.L."/>
            <person name="Zhao S."/>
            <person name="Wan X."/>
        </authorList>
    </citation>
    <scope>NUCLEOTIDE SEQUENCE [LARGE SCALE GENOMIC DNA]</scope>
    <source>
        <strain evidence="18">cv. Shuchazao</strain>
        <tissue evidence="17">Leaf</tissue>
    </source>
</reference>
<keyword evidence="4" id="KW-0723">Serine/threonine-protein kinase</keyword>
<evidence type="ECO:0000256" key="10">
    <source>
        <dbReference type="ARBA" id="ARBA00047899"/>
    </source>
</evidence>
<evidence type="ECO:0000256" key="3">
    <source>
        <dbReference type="ARBA" id="ARBA00022490"/>
    </source>
</evidence>
<evidence type="ECO:0000256" key="4">
    <source>
        <dbReference type="ARBA" id="ARBA00022527"/>
    </source>
</evidence>
<dbReference type="EMBL" id="SDRB02010954">
    <property type="protein sequence ID" value="THG03462.1"/>
    <property type="molecule type" value="Genomic_DNA"/>
</dbReference>
<keyword evidence="8" id="KW-0418">Kinase</keyword>
<evidence type="ECO:0000256" key="9">
    <source>
        <dbReference type="ARBA" id="ARBA00022840"/>
    </source>
</evidence>
<evidence type="ECO:0000256" key="6">
    <source>
        <dbReference type="ARBA" id="ARBA00022679"/>
    </source>
</evidence>